<dbReference type="RefSeq" id="WP_186738332.1">
    <property type="nucleotide sequence ID" value="NZ_VFIA01000017.1"/>
</dbReference>
<evidence type="ECO:0000313" key="4">
    <source>
        <dbReference type="EMBL" id="MBC3792560.1"/>
    </source>
</evidence>
<organism evidence="4 5">
    <name type="scientific">Spirosoma utsteinense</name>
    <dbReference type="NCBI Taxonomy" id="2585773"/>
    <lineage>
        <taxon>Bacteria</taxon>
        <taxon>Pseudomonadati</taxon>
        <taxon>Bacteroidota</taxon>
        <taxon>Cytophagia</taxon>
        <taxon>Cytophagales</taxon>
        <taxon>Cytophagaceae</taxon>
        <taxon>Spirosoma</taxon>
    </lineage>
</organism>
<dbReference type="PANTHER" id="PTHR11122">
    <property type="entry name" value="APOSPORY-ASSOCIATED PROTEIN C-RELATED"/>
    <property type="match status" value="1"/>
</dbReference>
<keyword evidence="3" id="KW-0106">Calcium</keyword>
<dbReference type="CDD" id="cd09024">
    <property type="entry name" value="Aldose_epim_lacX"/>
    <property type="match status" value="1"/>
</dbReference>
<dbReference type="Gene3D" id="2.70.98.10">
    <property type="match status" value="1"/>
</dbReference>
<comment type="subunit">
    <text evidence="2">Monomer.</text>
</comment>
<dbReference type="InterPro" id="IPR037481">
    <property type="entry name" value="LacX"/>
</dbReference>
<dbReference type="PANTHER" id="PTHR11122:SF13">
    <property type="entry name" value="GLUCOSE-6-PHOSPHATE 1-EPIMERASE"/>
    <property type="match status" value="1"/>
</dbReference>
<comment type="caution">
    <text evidence="4">The sequence shown here is derived from an EMBL/GenBank/DDBJ whole genome shotgun (WGS) entry which is preliminary data.</text>
</comment>
<dbReference type="InterPro" id="IPR008183">
    <property type="entry name" value="Aldose_1/G6P_1-epimerase"/>
</dbReference>
<reference evidence="4 5" key="1">
    <citation type="submission" date="2019-06" db="EMBL/GenBank/DDBJ databases">
        <title>Spirosoma utsteinense sp. nov. isolated from Antarctic ice-free soils.</title>
        <authorList>
            <person name="Tahon G."/>
        </authorList>
    </citation>
    <scope>NUCLEOTIDE SEQUENCE [LARGE SCALE GENOMIC DNA]</scope>
    <source>
        <strain evidence="4 5">LMG 31447</strain>
    </source>
</reference>
<evidence type="ECO:0000256" key="2">
    <source>
        <dbReference type="ARBA" id="ARBA00011245"/>
    </source>
</evidence>
<dbReference type="Proteomes" id="UP000700732">
    <property type="component" value="Unassembled WGS sequence"/>
</dbReference>
<name>A0ABR6W7J9_9BACT</name>
<dbReference type="SUPFAM" id="SSF74650">
    <property type="entry name" value="Galactose mutarotase-like"/>
    <property type="match status" value="1"/>
</dbReference>
<dbReference type="EMBL" id="VFIA01000017">
    <property type="protein sequence ID" value="MBC3792560.1"/>
    <property type="molecule type" value="Genomic_DNA"/>
</dbReference>
<evidence type="ECO:0000313" key="5">
    <source>
        <dbReference type="Proteomes" id="UP000700732"/>
    </source>
</evidence>
<dbReference type="InterPro" id="IPR014718">
    <property type="entry name" value="GH-type_carb-bd"/>
</dbReference>
<accession>A0ABR6W7J9</accession>
<protein>
    <submittedName>
        <fullName evidence="4">Galactose mutarotase-like enzyme</fullName>
    </submittedName>
</protein>
<dbReference type="InterPro" id="IPR011013">
    <property type="entry name" value="Gal_mutarotase_sf_dom"/>
</dbReference>
<comment type="cofactor">
    <cofactor evidence="1">
        <name>Ca(2+)</name>
        <dbReference type="ChEBI" id="CHEBI:29108"/>
    </cofactor>
</comment>
<evidence type="ECO:0000256" key="1">
    <source>
        <dbReference type="ARBA" id="ARBA00001913"/>
    </source>
</evidence>
<proteinExistence type="predicted"/>
<evidence type="ECO:0000256" key="3">
    <source>
        <dbReference type="ARBA" id="ARBA00022837"/>
    </source>
</evidence>
<sequence>MTTIENDLLRVTIRPQGAELTSIFHKPTATEHLWQADPTIWGWHAPNLFPIVGGLKNDQLHIDGKAYPMKRHGFARQSVFEETESSDSHAILSLRANDETRAVYPYDFECQLIYELTDTTLSVTYRVVNEGGTAMYFSVGAHPAFNVPFNPGEAYTDYVLAFEQDEPLVTHQLSDAGLFSGETRPVPTVQNQLALTEHLFDQDALVFKNLKSRRITLRHKDRNEAVTVSFPDFPHLGIWAKPGAAFVCIEPWLGYADAEGEPTPIEQKEAMQYLAAGDVFMATFTISIG</sequence>
<dbReference type="Pfam" id="PF01263">
    <property type="entry name" value="Aldose_epim"/>
    <property type="match status" value="1"/>
</dbReference>
<gene>
    <name evidence="4" type="ORF">FH603_3074</name>
</gene>
<keyword evidence="5" id="KW-1185">Reference proteome</keyword>